<gene>
    <name evidence="4" type="ORF">DERYTH_LOCUS15563</name>
</gene>
<evidence type="ECO:0000256" key="2">
    <source>
        <dbReference type="ARBA" id="ARBA00022737"/>
    </source>
</evidence>
<dbReference type="AlphaFoldDB" id="A0A9N9IHN5"/>
<evidence type="ECO:0000256" key="3">
    <source>
        <dbReference type="SAM" id="Phobius"/>
    </source>
</evidence>
<dbReference type="SUPFAM" id="SSF117281">
    <property type="entry name" value="Kelch motif"/>
    <property type="match status" value="1"/>
</dbReference>
<keyword evidence="3" id="KW-0812">Transmembrane</keyword>
<sequence length="361" mass="40304">DAYFRILHVNSYSYIPLNRDEHVASYIDNKIFFLGGETDTQDLTNDFFFLDVSIPFNTSSLPMYDLNSITQIPYNRRASSVVCETMNDTIFVWGGDLCLNCSSPLMFAFNTTAKVWNAANDKGIKPSRRRFSSVVCDKNAKIYILDGTFDQIVGNITTYNYSNELDIFDTLQLTWSRGSNLNAPVPHDVGTATLLPNGMIVYIGGSNAYGQYLGLTQNTTGASPTARGFHTAVLTRQGHIVVYGGWFYNGTGSSRSNRIIMLNVNDSNNYVWVSSFTPPSVLSTTFQPVAYTSSTESNTDNKNNIVIIGIVVGAVSIITISGAIFLFYRRYKDRKDINVIPSDDAFKRSKNFIRSDDVFKR</sequence>
<protein>
    <submittedName>
        <fullName evidence="4">5223_t:CDS:1</fullName>
    </submittedName>
</protein>
<keyword evidence="3" id="KW-1133">Transmembrane helix</keyword>
<dbReference type="Pfam" id="PF24681">
    <property type="entry name" value="Kelch_KLHDC2_KLHL20_DRC7"/>
    <property type="match status" value="1"/>
</dbReference>
<dbReference type="CDD" id="cd12087">
    <property type="entry name" value="TM_EGFR-like"/>
    <property type="match status" value="1"/>
</dbReference>
<dbReference type="EMBL" id="CAJVPY010012718">
    <property type="protein sequence ID" value="CAG8735997.1"/>
    <property type="molecule type" value="Genomic_DNA"/>
</dbReference>
<evidence type="ECO:0000313" key="4">
    <source>
        <dbReference type="EMBL" id="CAG8735997.1"/>
    </source>
</evidence>
<dbReference type="InterPro" id="IPR015915">
    <property type="entry name" value="Kelch-typ_b-propeller"/>
</dbReference>
<keyword evidence="2" id="KW-0677">Repeat</keyword>
<name>A0A9N9IHN5_9GLOM</name>
<dbReference type="Proteomes" id="UP000789405">
    <property type="component" value="Unassembled WGS sequence"/>
</dbReference>
<evidence type="ECO:0000256" key="1">
    <source>
        <dbReference type="ARBA" id="ARBA00022441"/>
    </source>
</evidence>
<feature type="non-terminal residue" evidence="4">
    <location>
        <position position="361"/>
    </location>
</feature>
<dbReference type="PANTHER" id="PTHR46228">
    <property type="entry name" value="KELCH DOMAIN-CONTAINING PROTEIN"/>
    <property type="match status" value="1"/>
</dbReference>
<dbReference type="PANTHER" id="PTHR46228:SF2">
    <property type="entry name" value="KELCH REPEAT PROTEIN (AFU_ORTHOLOGUE AFUA_4G14350)"/>
    <property type="match status" value="1"/>
</dbReference>
<keyword evidence="1" id="KW-0880">Kelch repeat</keyword>
<reference evidence="4" key="1">
    <citation type="submission" date="2021-06" db="EMBL/GenBank/DDBJ databases">
        <authorList>
            <person name="Kallberg Y."/>
            <person name="Tangrot J."/>
            <person name="Rosling A."/>
        </authorList>
    </citation>
    <scope>NUCLEOTIDE SEQUENCE</scope>
    <source>
        <strain evidence="4">MA453B</strain>
    </source>
</reference>
<keyword evidence="5" id="KW-1185">Reference proteome</keyword>
<accession>A0A9N9IHN5</accession>
<evidence type="ECO:0000313" key="5">
    <source>
        <dbReference type="Proteomes" id="UP000789405"/>
    </source>
</evidence>
<comment type="caution">
    <text evidence="4">The sequence shown here is derived from an EMBL/GenBank/DDBJ whole genome shotgun (WGS) entry which is preliminary data.</text>
</comment>
<keyword evidence="3" id="KW-0472">Membrane</keyword>
<feature type="transmembrane region" description="Helical" evidence="3">
    <location>
        <begin position="305"/>
        <end position="328"/>
    </location>
</feature>
<dbReference type="OrthoDB" id="432528at2759"/>
<proteinExistence type="predicted"/>
<organism evidence="4 5">
    <name type="scientific">Dentiscutata erythropus</name>
    <dbReference type="NCBI Taxonomy" id="1348616"/>
    <lineage>
        <taxon>Eukaryota</taxon>
        <taxon>Fungi</taxon>
        <taxon>Fungi incertae sedis</taxon>
        <taxon>Mucoromycota</taxon>
        <taxon>Glomeromycotina</taxon>
        <taxon>Glomeromycetes</taxon>
        <taxon>Diversisporales</taxon>
        <taxon>Gigasporaceae</taxon>
        <taxon>Dentiscutata</taxon>
    </lineage>
</organism>
<dbReference type="Gene3D" id="2.120.10.80">
    <property type="entry name" value="Kelch-type beta propeller"/>
    <property type="match status" value="2"/>
</dbReference>